<dbReference type="SUPFAM" id="SSF48239">
    <property type="entry name" value="Terpenoid cyclases/Protein prenyltransferases"/>
    <property type="match status" value="1"/>
</dbReference>
<evidence type="ECO:0000256" key="3">
    <source>
        <dbReference type="ARBA" id="ARBA00022729"/>
    </source>
</evidence>
<dbReference type="Gene3D" id="2.60.40.690">
    <property type="entry name" value="Alpha-macroglobulin, receptor-binding domain"/>
    <property type="match status" value="1"/>
</dbReference>
<protein>
    <submittedName>
        <fullName evidence="9">Alpha-2-macroglobulin like 1</fullName>
    </submittedName>
</protein>
<dbReference type="InterPro" id="IPR011626">
    <property type="entry name" value="Alpha-macroglobulin_TED"/>
</dbReference>
<proteinExistence type="inferred from homology"/>
<dbReference type="GO" id="GO:0005615">
    <property type="term" value="C:extracellular space"/>
    <property type="evidence" value="ECO:0007669"/>
    <property type="project" value="InterPro"/>
</dbReference>
<dbReference type="Pfam" id="PF07677">
    <property type="entry name" value="A2M_recep"/>
    <property type="match status" value="1"/>
</dbReference>
<evidence type="ECO:0000313" key="9">
    <source>
        <dbReference type="Ensembl" id="ENSMLEP00000031251.1"/>
    </source>
</evidence>
<dbReference type="InterPro" id="IPR009048">
    <property type="entry name" value="A-macroglobulin_rcpt-bd"/>
</dbReference>
<name>A0A2K5ZTY0_MANLE</name>
<evidence type="ECO:0000256" key="4">
    <source>
        <dbReference type="ARBA" id="ARBA00022900"/>
    </source>
</evidence>
<evidence type="ECO:0000256" key="5">
    <source>
        <dbReference type="ARBA" id="ARBA00023157"/>
    </source>
</evidence>
<dbReference type="InterPro" id="IPR050473">
    <property type="entry name" value="A2M/Complement_sys"/>
</dbReference>
<organism evidence="9 10">
    <name type="scientific">Mandrillus leucophaeus</name>
    <name type="common">Drill</name>
    <name type="synonym">Papio leucophaeus</name>
    <dbReference type="NCBI Taxonomy" id="9568"/>
    <lineage>
        <taxon>Eukaryota</taxon>
        <taxon>Metazoa</taxon>
        <taxon>Chordata</taxon>
        <taxon>Craniata</taxon>
        <taxon>Vertebrata</taxon>
        <taxon>Euteleostomi</taxon>
        <taxon>Mammalia</taxon>
        <taxon>Eutheria</taxon>
        <taxon>Euarchontoglires</taxon>
        <taxon>Primates</taxon>
        <taxon>Haplorrhini</taxon>
        <taxon>Catarrhini</taxon>
        <taxon>Cercopithecidae</taxon>
        <taxon>Cercopithecinae</taxon>
        <taxon>Mandrillus</taxon>
    </lineage>
</organism>
<dbReference type="Pfam" id="PF00207">
    <property type="entry name" value="A2M"/>
    <property type="match status" value="1"/>
</dbReference>
<evidence type="ECO:0000313" key="10">
    <source>
        <dbReference type="Proteomes" id="UP000233140"/>
    </source>
</evidence>
<keyword evidence="2" id="KW-0646">Protease inhibitor</keyword>
<keyword evidence="3" id="KW-0732">Signal</keyword>
<dbReference type="InterPro" id="IPR001599">
    <property type="entry name" value="Macroglobln_a2"/>
</dbReference>
<dbReference type="Pfam" id="PF07703">
    <property type="entry name" value="A2M_BRD"/>
    <property type="match status" value="1"/>
</dbReference>
<dbReference type="PANTHER" id="PTHR11412:SF182">
    <property type="entry name" value="ALPHA-2-MACROGLOBULIN-LIKE PROTEIN 1"/>
    <property type="match status" value="1"/>
</dbReference>
<dbReference type="Gene3D" id="2.60.40.10">
    <property type="entry name" value="Immunoglobulins"/>
    <property type="match status" value="1"/>
</dbReference>
<dbReference type="GO" id="GO:0004867">
    <property type="term" value="F:serine-type endopeptidase inhibitor activity"/>
    <property type="evidence" value="ECO:0007669"/>
    <property type="project" value="UniProtKB-KW"/>
</dbReference>
<evidence type="ECO:0000259" key="7">
    <source>
        <dbReference type="SMART" id="SM01360"/>
    </source>
</evidence>
<dbReference type="Ensembl" id="ENSMLET00000054820.1">
    <property type="protein sequence ID" value="ENSMLEP00000031251.1"/>
    <property type="gene ID" value="ENSMLEG00000039795.1"/>
</dbReference>
<dbReference type="FunFam" id="2.60.120.1540:FF:000007">
    <property type="entry name" value="Alpha-2-macroglobulin like 1"/>
    <property type="match status" value="1"/>
</dbReference>
<dbReference type="InterPro" id="IPR036595">
    <property type="entry name" value="A-macroglobulin_rcpt-bd_sf"/>
</dbReference>
<dbReference type="SMART" id="SM01360">
    <property type="entry name" value="A2M"/>
    <property type="match status" value="1"/>
</dbReference>
<evidence type="ECO:0000256" key="6">
    <source>
        <dbReference type="ARBA" id="ARBA00023180"/>
    </source>
</evidence>
<dbReference type="FunFam" id="1.50.10.20:FF:000001">
    <property type="entry name" value="CD109 isoform 1"/>
    <property type="match status" value="1"/>
</dbReference>
<dbReference type="Gene3D" id="2.60.120.1540">
    <property type="match status" value="1"/>
</dbReference>
<keyword evidence="4" id="KW-0722">Serine protease inhibitor</keyword>
<accession>A0A2K5ZTY0</accession>
<dbReference type="SUPFAM" id="SSF49410">
    <property type="entry name" value="Alpha-macroglobulin receptor domain"/>
    <property type="match status" value="1"/>
</dbReference>
<dbReference type="FunFam" id="2.60.40.10:FF:000312">
    <property type="entry name" value="Alpha-2-macroglobulin like 1"/>
    <property type="match status" value="1"/>
</dbReference>
<dbReference type="Pfam" id="PF07678">
    <property type="entry name" value="TED_complement"/>
    <property type="match status" value="1"/>
</dbReference>
<dbReference type="InterPro" id="IPR041813">
    <property type="entry name" value="A2M_TED"/>
</dbReference>
<dbReference type="Gene3D" id="2.60.40.1930">
    <property type="match status" value="1"/>
</dbReference>
<dbReference type="CDD" id="cd02897">
    <property type="entry name" value="A2M_2"/>
    <property type="match status" value="1"/>
</dbReference>
<evidence type="ECO:0000256" key="1">
    <source>
        <dbReference type="ARBA" id="ARBA00010952"/>
    </source>
</evidence>
<dbReference type="SUPFAM" id="SSF81296">
    <property type="entry name" value="E set domains"/>
    <property type="match status" value="1"/>
</dbReference>
<keyword evidence="5" id="KW-1015">Disulfide bond</keyword>
<sequence length="913" mass="100591">MLIGKGSLVMEGQKHLNSKKNGLKGSFSLSLTFTSRLAPDPSLVIYAIFPSGGVVADKIQFSVEMCFDNQVYGMFPFWYGHYPYQVAEYDQCPVSGPWDFPQPLIDPVPQGHSSRRSAIWRPWFSEGTDLFSFFQDMGLKILSNAKIKKPVDCSYRSPEYSTAMGAGGGHPEAFTSSTSSRQAEDSQVRQYFPETWLWDLFPIGNSGKEAVHVTVPDAITEWKAMTFCTSQSRGFGLSPTVGLTAFKPFFVDLTLPYSVVRGESFRLTATIFNYLKDCIRVQTDLAKSHEYQLESPADSQISSCLCANEAKTYHWNITAVKLGHINFTISTKILDSNEPCGGQKGFVPQKGWSDTLIKPVLVKPEGVLVEKTHSSLLCPKGEVASESVSLELPVDVVPDSTKAYVTVLGDIMGTALQNLDGLVQMPSGCGEQNMVLFAPIIYVLQYLEKAGLLTEEIRSRAVGFLEIGYQKELTYKHSNGSYSAFGERDGNGNTWLTAFVTKCFGQARKFIFIDPKNIQDALKWMAGNQLLSGCYANVGTLLHTAMKGGVDDEVSLTAYVTAALLEMGKDVDDPMVSQGLQCLKNSATSTTSLYTQALLAYIFSLAGEMDIRDILLRQLDQQAIISGESIHWSHKPAPSSNASPWSEPVALDVELTAYALLAQLTKPSLTQKEIAKATSIVAWLAKQRNAYGGFSSTQDTVVALQALAKYATTAYTPSEEINLVVKSTENFQHTFNIQSANRLVFQQKPLPNVPGMYTLEASGQGCVYVQTVLRYNILPPKNMKTFSLSVEMGKARCEQLTSPRSLTLAIHTSYVGSRSSSNMVIVEVKLLSGFSPMEGTSQLLLQQPLVKKVEFGTDTLNIYLDELSKNTQIYTFTISQSVLVTNLKPATIKVYDYYLPDEQATIQYSDPCE</sequence>
<dbReference type="Proteomes" id="UP000233140">
    <property type="component" value="Unassembled WGS sequence"/>
</dbReference>
<keyword evidence="10" id="KW-1185">Reference proteome</keyword>
<dbReference type="FunFam" id="2.20.130.20:FF:000007">
    <property type="entry name" value="Alpha-2-macroglobulin like 1"/>
    <property type="match status" value="1"/>
</dbReference>
<reference evidence="9" key="1">
    <citation type="submission" date="2025-08" db="UniProtKB">
        <authorList>
            <consortium name="Ensembl"/>
        </authorList>
    </citation>
    <scope>IDENTIFICATION</scope>
</reference>
<reference evidence="9" key="2">
    <citation type="submission" date="2025-09" db="UniProtKB">
        <authorList>
            <consortium name="Ensembl"/>
        </authorList>
    </citation>
    <scope>IDENTIFICATION</scope>
</reference>
<dbReference type="InterPro" id="IPR019742">
    <property type="entry name" value="MacrogloblnA2_CS"/>
</dbReference>
<dbReference type="InterPro" id="IPR011625">
    <property type="entry name" value="A2M_N_BRD"/>
</dbReference>
<dbReference type="Gene3D" id="2.20.130.20">
    <property type="match status" value="1"/>
</dbReference>
<dbReference type="GeneTree" id="ENSGT00940000163018"/>
<dbReference type="InterPro" id="IPR013783">
    <property type="entry name" value="Ig-like_fold"/>
</dbReference>
<dbReference type="Gene3D" id="1.50.10.20">
    <property type="match status" value="1"/>
</dbReference>
<dbReference type="AlphaFoldDB" id="A0A2K5ZTY0"/>
<gene>
    <name evidence="9" type="primary">A2ML1</name>
</gene>
<keyword evidence="6" id="KW-0325">Glycoprotein</keyword>
<comment type="similarity">
    <text evidence="1">Belongs to the protease inhibitor I39 (alpha-2-macroglobulin) family.</text>
</comment>
<dbReference type="PANTHER" id="PTHR11412">
    <property type="entry name" value="MACROGLOBULIN / COMPLEMENT"/>
    <property type="match status" value="1"/>
</dbReference>
<evidence type="ECO:0000259" key="8">
    <source>
        <dbReference type="SMART" id="SM01361"/>
    </source>
</evidence>
<dbReference type="InterPro" id="IPR014756">
    <property type="entry name" value="Ig_E-set"/>
</dbReference>
<dbReference type="InterPro" id="IPR008930">
    <property type="entry name" value="Terpenoid_cyclase/PrenylTrfase"/>
</dbReference>
<feature type="domain" description="Alpha-macroglobulin receptor-binding" evidence="8">
    <location>
        <begin position="821"/>
        <end position="908"/>
    </location>
</feature>
<dbReference type="InterPro" id="IPR047565">
    <property type="entry name" value="Alpha-macroglob_thiol-ester_cl"/>
</dbReference>
<evidence type="ECO:0000256" key="2">
    <source>
        <dbReference type="ARBA" id="ARBA00022690"/>
    </source>
</evidence>
<dbReference type="SMART" id="SM01419">
    <property type="entry name" value="Thiol-ester_cl"/>
    <property type="match status" value="1"/>
</dbReference>
<feature type="domain" description="Alpha-2-macroglobulin" evidence="7">
    <location>
        <begin position="195"/>
        <end position="285"/>
    </location>
</feature>
<dbReference type="PROSITE" id="PS00477">
    <property type="entry name" value="ALPHA_2_MACROGLOBULIN"/>
    <property type="match status" value="1"/>
</dbReference>
<dbReference type="SMART" id="SM01361">
    <property type="entry name" value="A2M_recep"/>
    <property type="match status" value="1"/>
</dbReference>